<name>A0A239AFL8_9ACTN</name>
<accession>A0A239AFL8</accession>
<evidence type="ECO:0000313" key="4">
    <source>
        <dbReference type="Proteomes" id="UP000198403"/>
    </source>
</evidence>
<dbReference type="Gene3D" id="1.10.10.10">
    <property type="entry name" value="Winged helix-like DNA-binding domain superfamily/Winged helix DNA-binding domain"/>
    <property type="match status" value="1"/>
</dbReference>
<organism evidence="3 4">
    <name type="scientific">Blastococcus mobilis</name>
    <dbReference type="NCBI Taxonomy" id="1938746"/>
    <lineage>
        <taxon>Bacteria</taxon>
        <taxon>Bacillati</taxon>
        <taxon>Actinomycetota</taxon>
        <taxon>Actinomycetes</taxon>
        <taxon>Geodermatophilales</taxon>
        <taxon>Geodermatophilaceae</taxon>
        <taxon>Blastococcus</taxon>
    </lineage>
</organism>
<dbReference type="InterPro" id="IPR000792">
    <property type="entry name" value="Tscrpt_reg_LuxR_C"/>
</dbReference>
<dbReference type="Pfam" id="PF00196">
    <property type="entry name" value="GerE"/>
    <property type="match status" value="1"/>
</dbReference>
<dbReference type="Proteomes" id="UP000198403">
    <property type="component" value="Unassembled WGS sequence"/>
</dbReference>
<dbReference type="InterPro" id="IPR039420">
    <property type="entry name" value="WalR-like"/>
</dbReference>
<dbReference type="InterPro" id="IPR036388">
    <property type="entry name" value="WH-like_DNA-bd_sf"/>
</dbReference>
<dbReference type="RefSeq" id="WP_176445715.1">
    <property type="nucleotide sequence ID" value="NZ_FZNO01000044.1"/>
</dbReference>
<proteinExistence type="predicted"/>
<keyword evidence="1" id="KW-0238">DNA-binding</keyword>
<dbReference type="SMART" id="SM00421">
    <property type="entry name" value="HTH_LUXR"/>
    <property type="match status" value="1"/>
</dbReference>
<dbReference type="PANTHER" id="PTHR43214:SF43">
    <property type="entry name" value="TWO-COMPONENT RESPONSE REGULATOR"/>
    <property type="match status" value="1"/>
</dbReference>
<reference evidence="3 4" key="1">
    <citation type="submission" date="2017-06" db="EMBL/GenBank/DDBJ databases">
        <authorList>
            <person name="Kim H.J."/>
            <person name="Triplett B.A."/>
        </authorList>
    </citation>
    <scope>NUCLEOTIDE SEQUENCE [LARGE SCALE GENOMIC DNA]</scope>
    <source>
        <strain evidence="3 4">DSM 44272</strain>
    </source>
</reference>
<gene>
    <name evidence="3" type="ORF">SAMN06272737_1442</name>
</gene>
<keyword evidence="4" id="KW-1185">Reference proteome</keyword>
<dbReference type="AlphaFoldDB" id="A0A239AFL8"/>
<dbReference type="PANTHER" id="PTHR43214">
    <property type="entry name" value="TWO-COMPONENT RESPONSE REGULATOR"/>
    <property type="match status" value="1"/>
</dbReference>
<evidence type="ECO:0000259" key="2">
    <source>
        <dbReference type="PROSITE" id="PS50043"/>
    </source>
</evidence>
<dbReference type="GO" id="GO:0003677">
    <property type="term" value="F:DNA binding"/>
    <property type="evidence" value="ECO:0007669"/>
    <property type="project" value="UniProtKB-KW"/>
</dbReference>
<evidence type="ECO:0000313" key="3">
    <source>
        <dbReference type="EMBL" id="SNR94369.1"/>
    </source>
</evidence>
<sequence>MLVRLARGLQTKQVARALGISVKTADHHVQNTYAKIGVSTRAAAAVFAMEHGLIDWGELPIPTTYGRS</sequence>
<dbReference type="InterPro" id="IPR016032">
    <property type="entry name" value="Sig_transdc_resp-reg_C-effctor"/>
</dbReference>
<dbReference type="SUPFAM" id="SSF46894">
    <property type="entry name" value="C-terminal effector domain of the bipartite response regulators"/>
    <property type="match status" value="1"/>
</dbReference>
<dbReference type="EMBL" id="FZNO01000044">
    <property type="protein sequence ID" value="SNR94369.1"/>
    <property type="molecule type" value="Genomic_DNA"/>
</dbReference>
<dbReference type="GO" id="GO:0006355">
    <property type="term" value="P:regulation of DNA-templated transcription"/>
    <property type="evidence" value="ECO:0007669"/>
    <property type="project" value="InterPro"/>
</dbReference>
<dbReference type="PROSITE" id="PS50043">
    <property type="entry name" value="HTH_LUXR_2"/>
    <property type="match status" value="1"/>
</dbReference>
<feature type="domain" description="HTH luxR-type" evidence="2">
    <location>
        <begin position="1"/>
        <end position="52"/>
    </location>
</feature>
<protein>
    <submittedName>
        <fullName evidence="3">Regulatory protein, luxR family</fullName>
    </submittedName>
</protein>
<evidence type="ECO:0000256" key="1">
    <source>
        <dbReference type="ARBA" id="ARBA00023125"/>
    </source>
</evidence>